<dbReference type="Proteomes" id="UP000276133">
    <property type="component" value="Unassembled WGS sequence"/>
</dbReference>
<evidence type="ECO:0000313" key="2">
    <source>
        <dbReference type="Proteomes" id="UP000276133"/>
    </source>
</evidence>
<accession>A0A3M7RAQ8</accession>
<evidence type="ECO:0000313" key="1">
    <source>
        <dbReference type="EMBL" id="RNA20338.1"/>
    </source>
</evidence>
<dbReference type="AlphaFoldDB" id="A0A3M7RAQ8"/>
<organism evidence="1 2">
    <name type="scientific">Brachionus plicatilis</name>
    <name type="common">Marine rotifer</name>
    <name type="synonym">Brachionus muelleri</name>
    <dbReference type="NCBI Taxonomy" id="10195"/>
    <lineage>
        <taxon>Eukaryota</taxon>
        <taxon>Metazoa</taxon>
        <taxon>Spiralia</taxon>
        <taxon>Gnathifera</taxon>
        <taxon>Rotifera</taxon>
        <taxon>Eurotatoria</taxon>
        <taxon>Monogononta</taxon>
        <taxon>Pseudotrocha</taxon>
        <taxon>Ploima</taxon>
        <taxon>Brachionidae</taxon>
        <taxon>Brachionus</taxon>
    </lineage>
</organism>
<dbReference type="EMBL" id="REGN01003874">
    <property type="protein sequence ID" value="RNA20338.1"/>
    <property type="molecule type" value="Genomic_DNA"/>
</dbReference>
<proteinExistence type="predicted"/>
<name>A0A3M7RAQ8_BRAPC</name>
<reference evidence="1 2" key="1">
    <citation type="journal article" date="2018" name="Sci. Rep.">
        <title>Genomic signatures of local adaptation to the degree of environmental predictability in rotifers.</title>
        <authorList>
            <person name="Franch-Gras L."/>
            <person name="Hahn C."/>
            <person name="Garcia-Roger E.M."/>
            <person name="Carmona M.J."/>
            <person name="Serra M."/>
            <person name="Gomez A."/>
        </authorList>
    </citation>
    <scope>NUCLEOTIDE SEQUENCE [LARGE SCALE GENOMIC DNA]</scope>
    <source>
        <strain evidence="1">HYR1</strain>
    </source>
</reference>
<gene>
    <name evidence="1" type="ORF">BpHYR1_011117</name>
</gene>
<sequence>MCFLNGGLSLKVLEHLSHLNGLSSEWVAWWYLRLAIWLNAFLQMSHTNGLSPVCMRMCCLRMFWVLKDLRHRVQACFMPESFLGAVSGPLGDTGPADIL</sequence>
<comment type="caution">
    <text evidence="1">The sequence shown here is derived from an EMBL/GenBank/DDBJ whole genome shotgun (WGS) entry which is preliminary data.</text>
</comment>
<keyword evidence="2" id="KW-1185">Reference proteome</keyword>
<protein>
    <submittedName>
        <fullName evidence="1">Uncharacterized protein</fullName>
    </submittedName>
</protein>